<feature type="transmembrane region" description="Helical" evidence="1">
    <location>
        <begin position="26"/>
        <end position="48"/>
    </location>
</feature>
<proteinExistence type="predicted"/>
<reference evidence="2" key="1">
    <citation type="journal article" date="2015" name="Front. Microbiol.">
        <title>Combining genomic sequencing methods to explore viral diversity and reveal potential virus-host interactions.</title>
        <authorList>
            <person name="Chow C.E."/>
            <person name="Winget D.M."/>
            <person name="White R.A.III."/>
            <person name="Hallam S.J."/>
            <person name="Suttle C.A."/>
        </authorList>
    </citation>
    <scope>NUCLEOTIDE SEQUENCE</scope>
    <source>
        <strain evidence="2">Anoxic3_4</strain>
    </source>
</reference>
<keyword evidence="1" id="KW-0812">Transmembrane</keyword>
<reference evidence="2" key="2">
    <citation type="submission" date="2015-03" db="EMBL/GenBank/DDBJ databases">
        <authorList>
            <person name="Chow C.-E.T."/>
            <person name="Winget D.M."/>
            <person name="White R.A.III."/>
            <person name="Hallam S.J."/>
            <person name="Suttle C.A."/>
        </authorList>
    </citation>
    <scope>NUCLEOTIDE SEQUENCE</scope>
    <source>
        <strain evidence="2">Anoxic3_4</strain>
    </source>
</reference>
<dbReference type="EMBL" id="KR029579">
    <property type="protein sequence ID" value="AKH46129.1"/>
    <property type="molecule type" value="Genomic_DNA"/>
</dbReference>
<organism evidence="2">
    <name type="scientific">uncultured marine virus</name>
    <dbReference type="NCBI Taxonomy" id="186617"/>
    <lineage>
        <taxon>Viruses</taxon>
        <taxon>environmental samples</taxon>
    </lineage>
</organism>
<sequence length="57" mass="6515">MAGRPTLWSIRTHSETGQEVVSSPTFYRFSLFFTICDLVFSFSIGFCYNDGVLNLKK</sequence>
<keyword evidence="1" id="KW-0472">Membrane</keyword>
<protein>
    <submittedName>
        <fullName evidence="2">Uncharacterized protein</fullName>
    </submittedName>
</protein>
<name>A0A0F7L0Q9_9VIRU</name>
<evidence type="ECO:0000313" key="2">
    <source>
        <dbReference type="EMBL" id="AKH46129.1"/>
    </source>
</evidence>
<evidence type="ECO:0000256" key="1">
    <source>
        <dbReference type="SAM" id="Phobius"/>
    </source>
</evidence>
<keyword evidence="1" id="KW-1133">Transmembrane helix</keyword>
<accession>A0A0F7L0Q9</accession>